<keyword evidence="4" id="KW-1185">Reference proteome</keyword>
<dbReference type="InterPro" id="IPR004394">
    <property type="entry name" value="Iojap/RsfS/C7orf30"/>
</dbReference>
<comment type="subunit">
    <text evidence="2">Interacts with ribosomal protein uL14 (rplN).</text>
</comment>
<dbReference type="GO" id="GO:0042256">
    <property type="term" value="P:cytosolic ribosome assembly"/>
    <property type="evidence" value="ECO:0007669"/>
    <property type="project" value="UniProtKB-UniRule"/>
</dbReference>
<dbReference type="Proteomes" id="UP000242520">
    <property type="component" value="Unassembled WGS sequence"/>
</dbReference>
<dbReference type="GO" id="GO:0043023">
    <property type="term" value="F:ribosomal large subunit binding"/>
    <property type="evidence" value="ECO:0007669"/>
    <property type="project" value="TreeGrafter"/>
</dbReference>
<comment type="function">
    <text evidence="2">Functions as a ribosomal silencing factor. Interacts with ribosomal protein uL14 (rplN), blocking formation of intersubunit bridge B8. Prevents association of the 30S and 50S ribosomal subunits and the formation of functional ribosomes, thus repressing translation.</text>
</comment>
<dbReference type="AlphaFoldDB" id="A0A1M5NGH4"/>
<keyword evidence="2" id="KW-0810">Translation regulation</keyword>
<gene>
    <name evidence="2" type="primary">rsfS</name>
    <name evidence="3" type="ORF">SAMN02744040_00026</name>
</gene>
<comment type="similarity">
    <text evidence="1 2">Belongs to the Iojap/RsfS family.</text>
</comment>
<keyword evidence="2" id="KW-0678">Repressor</keyword>
<dbReference type="RefSeq" id="WP_072722854.1">
    <property type="nucleotide sequence ID" value="NZ_FQXH01000005.1"/>
</dbReference>
<organism evidence="3 4">
    <name type="scientific">Tepidibacter thalassicus DSM 15285</name>
    <dbReference type="NCBI Taxonomy" id="1123350"/>
    <lineage>
        <taxon>Bacteria</taxon>
        <taxon>Bacillati</taxon>
        <taxon>Bacillota</taxon>
        <taxon>Clostridia</taxon>
        <taxon>Peptostreptococcales</taxon>
        <taxon>Peptostreptococcaceae</taxon>
        <taxon>Tepidibacter</taxon>
    </lineage>
</organism>
<dbReference type="STRING" id="1123350.SAMN02744040_00026"/>
<name>A0A1M5NGH4_9FIRM</name>
<evidence type="ECO:0000313" key="4">
    <source>
        <dbReference type="Proteomes" id="UP000242520"/>
    </source>
</evidence>
<sequence length="118" mass="13552">MLNSIEEIVKKVYDAIDDKKGEDIAVLNVGKISSMADYFIITSASSERQVQAIAHNVEDELKKVGLNVKGKEGHNASRWILLDYGDIMIHIFHNEEREFYNLERVWKDAPYVDIDNLN</sequence>
<dbReference type="InterPro" id="IPR043519">
    <property type="entry name" value="NT_sf"/>
</dbReference>
<comment type="subcellular location">
    <subcellularLocation>
        <location evidence="2">Cytoplasm</location>
    </subcellularLocation>
</comment>
<keyword evidence="2" id="KW-0963">Cytoplasm</keyword>
<reference evidence="4" key="1">
    <citation type="submission" date="2016-11" db="EMBL/GenBank/DDBJ databases">
        <authorList>
            <person name="Varghese N."/>
            <person name="Submissions S."/>
        </authorList>
    </citation>
    <scope>NUCLEOTIDE SEQUENCE [LARGE SCALE GENOMIC DNA]</scope>
    <source>
        <strain evidence="4">DSM 15285</strain>
    </source>
</reference>
<dbReference type="NCBIfam" id="TIGR00090">
    <property type="entry name" value="rsfS_iojap_ybeB"/>
    <property type="match status" value="1"/>
</dbReference>
<dbReference type="EMBL" id="FQXH01000005">
    <property type="protein sequence ID" value="SHG88621.1"/>
    <property type="molecule type" value="Genomic_DNA"/>
</dbReference>
<dbReference type="GO" id="GO:0017148">
    <property type="term" value="P:negative regulation of translation"/>
    <property type="evidence" value="ECO:0007669"/>
    <property type="project" value="UniProtKB-UniRule"/>
</dbReference>
<proteinExistence type="inferred from homology"/>
<dbReference type="PANTHER" id="PTHR21043:SF0">
    <property type="entry name" value="MITOCHONDRIAL ASSEMBLY OF RIBOSOMAL LARGE SUBUNIT PROTEIN 1"/>
    <property type="match status" value="1"/>
</dbReference>
<evidence type="ECO:0000256" key="2">
    <source>
        <dbReference type="HAMAP-Rule" id="MF_01477"/>
    </source>
</evidence>
<dbReference type="GO" id="GO:0005737">
    <property type="term" value="C:cytoplasm"/>
    <property type="evidence" value="ECO:0007669"/>
    <property type="project" value="UniProtKB-SubCell"/>
</dbReference>
<accession>A0A1M5NGH4</accession>
<dbReference type="HAMAP" id="MF_01477">
    <property type="entry name" value="Iojap_RsfS"/>
    <property type="match status" value="1"/>
</dbReference>
<protein>
    <recommendedName>
        <fullName evidence="2">Ribosomal silencing factor RsfS</fullName>
    </recommendedName>
</protein>
<dbReference type="OrthoDB" id="9793681at2"/>
<evidence type="ECO:0000313" key="3">
    <source>
        <dbReference type="EMBL" id="SHG88621.1"/>
    </source>
</evidence>
<dbReference type="Pfam" id="PF02410">
    <property type="entry name" value="RsfS"/>
    <property type="match status" value="1"/>
</dbReference>
<evidence type="ECO:0000256" key="1">
    <source>
        <dbReference type="ARBA" id="ARBA00010574"/>
    </source>
</evidence>
<dbReference type="GO" id="GO:0090071">
    <property type="term" value="P:negative regulation of ribosome biogenesis"/>
    <property type="evidence" value="ECO:0007669"/>
    <property type="project" value="UniProtKB-UniRule"/>
</dbReference>
<dbReference type="SUPFAM" id="SSF81301">
    <property type="entry name" value="Nucleotidyltransferase"/>
    <property type="match status" value="1"/>
</dbReference>
<dbReference type="Gene3D" id="3.30.460.10">
    <property type="entry name" value="Beta Polymerase, domain 2"/>
    <property type="match status" value="1"/>
</dbReference>
<dbReference type="PANTHER" id="PTHR21043">
    <property type="entry name" value="IOJAP SUPERFAMILY ORTHOLOG"/>
    <property type="match status" value="1"/>
</dbReference>